<dbReference type="PANTHER" id="PTHR31890">
    <property type="entry name" value="PLANT INVERTASE/PECTIN METHYLESTERASE INHIBITOR SUPERFAMILY PROTEIN"/>
    <property type="match status" value="1"/>
</dbReference>
<dbReference type="Gene3D" id="1.20.140.40">
    <property type="entry name" value="Invertase/pectin methylesterase inhibitor family protein"/>
    <property type="match status" value="1"/>
</dbReference>
<feature type="signal peptide" evidence="1">
    <location>
        <begin position="1"/>
        <end position="25"/>
    </location>
</feature>
<evidence type="ECO:0000256" key="1">
    <source>
        <dbReference type="SAM" id="SignalP"/>
    </source>
</evidence>
<dbReference type="InterPro" id="IPR035513">
    <property type="entry name" value="Invertase/methylesterase_inhib"/>
</dbReference>
<dbReference type="GO" id="GO:0004857">
    <property type="term" value="F:enzyme inhibitor activity"/>
    <property type="evidence" value="ECO:0007669"/>
    <property type="project" value="InterPro"/>
</dbReference>
<sequence>MGSSSFSKIFIFSVVSFFLISNAYADVSYELVNQVCSKVDKVDFCLEVLKSDGRSEFAKDVTTLTRVAVDASIQNSTNTRDNFQSVESGPPEVLQSLKDCVDAYNNVIAILRVCMSEEDCSLTGYDIHQAGDEVRRCQAVIDSNGAHESFITSSNNVVQDFCWLSESLSNISCKNENKF</sequence>
<keyword evidence="4" id="KW-1185">Reference proteome</keyword>
<comment type="caution">
    <text evidence="3">The sequence shown here is derived from an EMBL/GenBank/DDBJ whole genome shotgun (WGS) entry which is preliminary data.</text>
</comment>
<dbReference type="EMBL" id="JARYMX010000006">
    <property type="protein sequence ID" value="KAJ9545994.1"/>
    <property type="molecule type" value="Genomic_DNA"/>
</dbReference>
<dbReference type="SMART" id="SM00856">
    <property type="entry name" value="PMEI"/>
    <property type="match status" value="1"/>
</dbReference>
<evidence type="ECO:0000313" key="3">
    <source>
        <dbReference type="EMBL" id="KAJ9545994.1"/>
    </source>
</evidence>
<protein>
    <recommendedName>
        <fullName evidence="2">Pectinesterase inhibitor domain-containing protein</fullName>
    </recommendedName>
</protein>
<feature type="chain" id="PRO_5041277625" description="Pectinesterase inhibitor domain-containing protein" evidence="1">
    <location>
        <begin position="26"/>
        <end position="179"/>
    </location>
</feature>
<dbReference type="Pfam" id="PF04043">
    <property type="entry name" value="PMEI"/>
    <property type="match status" value="1"/>
</dbReference>
<feature type="domain" description="Pectinesterase inhibitor" evidence="2">
    <location>
        <begin position="27"/>
        <end position="168"/>
    </location>
</feature>
<accession>A0AA38SQ69</accession>
<dbReference type="NCBIfam" id="TIGR01614">
    <property type="entry name" value="PME_inhib"/>
    <property type="match status" value="1"/>
</dbReference>
<evidence type="ECO:0000313" key="4">
    <source>
        <dbReference type="Proteomes" id="UP001172457"/>
    </source>
</evidence>
<name>A0AA38SQ69_9ASTR</name>
<dbReference type="PANTHER" id="PTHR31890:SF9">
    <property type="entry name" value="PLANT INVERTASE_PECTIN METHYLESTERASE INHIBITOR SUPERFAMILY PROTEIN"/>
    <property type="match status" value="1"/>
</dbReference>
<evidence type="ECO:0000259" key="2">
    <source>
        <dbReference type="SMART" id="SM00856"/>
    </source>
</evidence>
<gene>
    <name evidence="3" type="ORF">OSB04_025701</name>
</gene>
<dbReference type="SUPFAM" id="SSF101148">
    <property type="entry name" value="Plant invertase/pectin methylesterase inhibitor"/>
    <property type="match status" value="1"/>
</dbReference>
<proteinExistence type="predicted"/>
<organism evidence="3 4">
    <name type="scientific">Centaurea solstitialis</name>
    <name type="common">yellow star-thistle</name>
    <dbReference type="NCBI Taxonomy" id="347529"/>
    <lineage>
        <taxon>Eukaryota</taxon>
        <taxon>Viridiplantae</taxon>
        <taxon>Streptophyta</taxon>
        <taxon>Embryophyta</taxon>
        <taxon>Tracheophyta</taxon>
        <taxon>Spermatophyta</taxon>
        <taxon>Magnoliopsida</taxon>
        <taxon>eudicotyledons</taxon>
        <taxon>Gunneridae</taxon>
        <taxon>Pentapetalae</taxon>
        <taxon>asterids</taxon>
        <taxon>campanulids</taxon>
        <taxon>Asterales</taxon>
        <taxon>Asteraceae</taxon>
        <taxon>Carduoideae</taxon>
        <taxon>Cardueae</taxon>
        <taxon>Centaureinae</taxon>
        <taxon>Centaurea</taxon>
    </lineage>
</organism>
<dbReference type="Proteomes" id="UP001172457">
    <property type="component" value="Chromosome 6"/>
</dbReference>
<dbReference type="InterPro" id="IPR006501">
    <property type="entry name" value="Pectinesterase_inhib_dom"/>
</dbReference>
<keyword evidence="1" id="KW-0732">Signal</keyword>
<dbReference type="AlphaFoldDB" id="A0AA38SQ69"/>
<reference evidence="3" key="1">
    <citation type="submission" date="2023-03" db="EMBL/GenBank/DDBJ databases">
        <title>Chromosome-scale reference genome and RAD-based genetic map of yellow starthistle (Centaurea solstitialis) reveal putative structural variation and QTLs associated with invader traits.</title>
        <authorList>
            <person name="Reatini B."/>
            <person name="Cang F.A."/>
            <person name="Jiang Q."/>
            <person name="Mckibben M.T.W."/>
            <person name="Barker M.S."/>
            <person name="Rieseberg L.H."/>
            <person name="Dlugosch K.M."/>
        </authorList>
    </citation>
    <scope>NUCLEOTIDE SEQUENCE</scope>
    <source>
        <strain evidence="3">CAN-66</strain>
        <tissue evidence="3">Leaf</tissue>
    </source>
</reference>